<dbReference type="EMBL" id="MDEN01000038">
    <property type="protein sequence ID" value="OCX25911.1"/>
    <property type="molecule type" value="Genomic_DNA"/>
</dbReference>
<dbReference type="AlphaFoldDB" id="A0A1C2EGH2"/>
<proteinExistence type="predicted"/>
<evidence type="ECO:0000313" key="2">
    <source>
        <dbReference type="Proteomes" id="UP000095143"/>
    </source>
</evidence>
<dbReference type="Gene3D" id="1.10.287.950">
    <property type="entry name" value="Methyl-accepting chemotaxis protein"/>
    <property type="match status" value="1"/>
</dbReference>
<evidence type="ECO:0000313" key="1">
    <source>
        <dbReference type="EMBL" id="OCX25911.1"/>
    </source>
</evidence>
<reference evidence="1 2" key="1">
    <citation type="submission" date="2016-08" db="EMBL/GenBank/DDBJ databases">
        <title>Whole genome sequence of Pseudomonas graminis strain UASWS1507, a potential biological control agent for agriculture.</title>
        <authorList>
            <person name="Crovadore J."/>
            <person name="Calmin G."/>
            <person name="Chablais R."/>
            <person name="Cochard B."/>
            <person name="Lefort F."/>
        </authorList>
    </citation>
    <scope>NUCLEOTIDE SEQUENCE [LARGE SCALE GENOMIC DNA]</scope>
    <source>
        <strain evidence="1 2">UASWS1507</strain>
    </source>
</reference>
<accession>A0A1C2EGH2</accession>
<organism evidence="1 2">
    <name type="scientific">Pseudomonas graminis</name>
    <dbReference type="NCBI Taxonomy" id="158627"/>
    <lineage>
        <taxon>Bacteria</taxon>
        <taxon>Pseudomonadati</taxon>
        <taxon>Pseudomonadota</taxon>
        <taxon>Gammaproteobacteria</taxon>
        <taxon>Pseudomonadales</taxon>
        <taxon>Pseudomonadaceae</taxon>
        <taxon>Pseudomonas</taxon>
    </lineage>
</organism>
<name>A0A1C2EGH2_9PSED</name>
<protein>
    <recommendedName>
        <fullName evidence="3">Methyl-accepting chemotaxis protein</fullName>
    </recommendedName>
</protein>
<dbReference type="SUPFAM" id="SSF58104">
    <property type="entry name" value="Methyl-accepting chemotaxis protein (MCP) signaling domain"/>
    <property type="match status" value="1"/>
</dbReference>
<evidence type="ECO:0008006" key="3">
    <source>
        <dbReference type="Google" id="ProtNLM"/>
    </source>
</evidence>
<dbReference type="Proteomes" id="UP000095143">
    <property type="component" value="Unassembled WGS sequence"/>
</dbReference>
<comment type="caution">
    <text evidence="1">The sequence shown here is derived from an EMBL/GenBank/DDBJ whole genome shotgun (WGS) entry which is preliminary data.</text>
</comment>
<sequence>MTWPDAYATASEEQAHVAREVDRALISIRNLSLQSSEGTQQTLIASNELSQLAVNLNQMVARFKT</sequence>
<gene>
    <name evidence="1" type="ORF">BBI10_00280</name>
</gene>